<dbReference type="SUPFAM" id="SSF56112">
    <property type="entry name" value="Protein kinase-like (PK-like)"/>
    <property type="match status" value="1"/>
</dbReference>
<dbReference type="HOGENOM" id="CLU_540983_0_0_1"/>
<gene>
    <name evidence="2" type="ORF">CY34DRAFT_13147</name>
</gene>
<dbReference type="PANTHER" id="PTHR44167">
    <property type="entry name" value="OVARIAN-SPECIFIC SERINE/THREONINE-PROTEIN KINASE LOK-RELATED"/>
    <property type="match status" value="1"/>
</dbReference>
<reference evidence="2 3" key="1">
    <citation type="submission" date="2014-04" db="EMBL/GenBank/DDBJ databases">
        <authorList>
            <consortium name="DOE Joint Genome Institute"/>
            <person name="Kuo A."/>
            <person name="Ruytinx J."/>
            <person name="Rineau F."/>
            <person name="Colpaert J."/>
            <person name="Kohler A."/>
            <person name="Nagy L.G."/>
            <person name="Floudas D."/>
            <person name="Copeland A."/>
            <person name="Barry K.W."/>
            <person name="Cichocki N."/>
            <person name="Veneault-Fourrey C."/>
            <person name="LaButti K."/>
            <person name="Lindquist E.A."/>
            <person name="Lipzen A."/>
            <person name="Lundell T."/>
            <person name="Morin E."/>
            <person name="Murat C."/>
            <person name="Sun H."/>
            <person name="Tunlid A."/>
            <person name="Henrissat B."/>
            <person name="Grigoriev I.V."/>
            <person name="Hibbett D.S."/>
            <person name="Martin F."/>
            <person name="Nordberg H.P."/>
            <person name="Cantor M.N."/>
            <person name="Hua S.X."/>
        </authorList>
    </citation>
    <scope>NUCLEOTIDE SEQUENCE [LARGE SCALE GENOMIC DNA]</scope>
    <source>
        <strain evidence="2 3">UH-Slu-Lm8-n1</strain>
    </source>
</reference>
<dbReference type="PANTHER" id="PTHR44167:SF24">
    <property type="entry name" value="SERINE_THREONINE-PROTEIN KINASE CHK2"/>
    <property type="match status" value="1"/>
</dbReference>
<name>A0A0D0ATC9_9AGAM</name>
<dbReference type="EMBL" id="KN835274">
    <property type="protein sequence ID" value="KIK41254.1"/>
    <property type="molecule type" value="Genomic_DNA"/>
</dbReference>
<sequence length="504" mass="58318">MIKTLFNPGSKNAKTRTDIEVEEAAELERVKALRAQKELAAFGTDVKRTPGALSTKEIWWCQQYQWLKSQGYLLRPRYAPDWVPSWEASKRDPLACEDGQVMRFGRIMDATRLSDGLYVSLKVIKKSEHPHEAEIGRYFMKAELASDPKNHCVPFLDVLSVPGEDDTQIIVMPLLLDFTKLPFDTFGEVVEMLRQLFEGLLFMHKHRVAHCDFMWMNIMMDAKDIYIEPYHPVKPHMKRDFSGNARHRTRTQRPPKYYIIDFGLSRQYDANDETPLEYPVLGGDKTVPEFQNDMNVPLNPFPTDVYYLGNLIREHFLNINSGFEFLKPLVDDMVQDDPSKRPTMEQAVERFDSIRQRLSTWTLRSRVTARDEGFIVPRVSAILPAPRQVPLGFFDNVQDHDPVRYPHSSGANATRRPPIRPTPCRVPQRFFDGVPNYPPPPQPYRRTFASPIVEVPVIDKKKALYVARKPETASERAKHVKKPKWWVRVVLFLCCVLPPTDDSH</sequence>
<dbReference type="InterPro" id="IPR011009">
    <property type="entry name" value="Kinase-like_dom_sf"/>
</dbReference>
<dbReference type="OrthoDB" id="5987198at2759"/>
<dbReference type="InterPro" id="IPR000719">
    <property type="entry name" value="Prot_kinase_dom"/>
</dbReference>
<feature type="domain" description="Protein kinase" evidence="1">
    <location>
        <begin position="93"/>
        <end position="403"/>
    </location>
</feature>
<proteinExistence type="predicted"/>
<dbReference type="GO" id="GO:0004672">
    <property type="term" value="F:protein kinase activity"/>
    <property type="evidence" value="ECO:0007669"/>
    <property type="project" value="InterPro"/>
</dbReference>
<dbReference type="SMART" id="SM00220">
    <property type="entry name" value="S_TKc"/>
    <property type="match status" value="1"/>
</dbReference>
<reference evidence="3" key="2">
    <citation type="submission" date="2015-01" db="EMBL/GenBank/DDBJ databases">
        <title>Evolutionary Origins and Diversification of the Mycorrhizal Mutualists.</title>
        <authorList>
            <consortium name="DOE Joint Genome Institute"/>
            <consortium name="Mycorrhizal Genomics Consortium"/>
            <person name="Kohler A."/>
            <person name="Kuo A."/>
            <person name="Nagy L.G."/>
            <person name="Floudas D."/>
            <person name="Copeland A."/>
            <person name="Barry K.W."/>
            <person name="Cichocki N."/>
            <person name="Veneault-Fourrey C."/>
            <person name="LaButti K."/>
            <person name="Lindquist E.A."/>
            <person name="Lipzen A."/>
            <person name="Lundell T."/>
            <person name="Morin E."/>
            <person name="Murat C."/>
            <person name="Riley R."/>
            <person name="Ohm R."/>
            <person name="Sun H."/>
            <person name="Tunlid A."/>
            <person name="Henrissat B."/>
            <person name="Grigoriev I.V."/>
            <person name="Hibbett D.S."/>
            <person name="Martin F."/>
        </authorList>
    </citation>
    <scope>NUCLEOTIDE SEQUENCE [LARGE SCALE GENOMIC DNA]</scope>
    <source>
        <strain evidence="3">UH-Slu-Lm8-n1</strain>
    </source>
</reference>
<evidence type="ECO:0000313" key="3">
    <source>
        <dbReference type="Proteomes" id="UP000054485"/>
    </source>
</evidence>
<dbReference type="InParanoid" id="A0A0D0ATC9"/>
<keyword evidence="3" id="KW-1185">Reference proteome</keyword>
<dbReference type="Proteomes" id="UP000054485">
    <property type="component" value="Unassembled WGS sequence"/>
</dbReference>
<dbReference type="PROSITE" id="PS50011">
    <property type="entry name" value="PROTEIN_KINASE_DOM"/>
    <property type="match status" value="1"/>
</dbReference>
<dbReference type="AlphaFoldDB" id="A0A0D0ATC9"/>
<evidence type="ECO:0000313" key="2">
    <source>
        <dbReference type="EMBL" id="KIK41254.1"/>
    </source>
</evidence>
<organism evidence="2 3">
    <name type="scientific">Suillus luteus UH-Slu-Lm8-n1</name>
    <dbReference type="NCBI Taxonomy" id="930992"/>
    <lineage>
        <taxon>Eukaryota</taxon>
        <taxon>Fungi</taxon>
        <taxon>Dikarya</taxon>
        <taxon>Basidiomycota</taxon>
        <taxon>Agaricomycotina</taxon>
        <taxon>Agaricomycetes</taxon>
        <taxon>Agaricomycetidae</taxon>
        <taxon>Boletales</taxon>
        <taxon>Suillineae</taxon>
        <taxon>Suillaceae</taxon>
        <taxon>Suillus</taxon>
    </lineage>
</organism>
<dbReference type="Gene3D" id="1.10.510.10">
    <property type="entry name" value="Transferase(Phosphotransferase) domain 1"/>
    <property type="match status" value="1"/>
</dbReference>
<evidence type="ECO:0000259" key="1">
    <source>
        <dbReference type="PROSITE" id="PS50011"/>
    </source>
</evidence>
<dbReference type="GO" id="GO:0005524">
    <property type="term" value="F:ATP binding"/>
    <property type="evidence" value="ECO:0007669"/>
    <property type="project" value="InterPro"/>
</dbReference>
<accession>A0A0D0ATC9</accession>
<protein>
    <recommendedName>
        <fullName evidence="1">Protein kinase domain-containing protein</fullName>
    </recommendedName>
</protein>